<dbReference type="Pfam" id="PF15365">
    <property type="entry name" value="PNRC"/>
    <property type="match status" value="1"/>
</dbReference>
<feature type="compositionally biased region" description="Polar residues" evidence="1">
    <location>
        <begin position="404"/>
        <end position="425"/>
    </location>
</feature>
<dbReference type="InterPro" id="IPR028322">
    <property type="entry name" value="PNRC-like_rgn"/>
</dbReference>
<feature type="compositionally biased region" description="Polar residues" evidence="1">
    <location>
        <begin position="84"/>
        <end position="113"/>
    </location>
</feature>
<evidence type="ECO:0000256" key="1">
    <source>
        <dbReference type="SAM" id="MobiDB-lite"/>
    </source>
</evidence>
<keyword evidence="3" id="KW-1185">Reference proteome</keyword>
<evidence type="ECO:0000313" key="3">
    <source>
        <dbReference type="Proteomes" id="UP000002038"/>
    </source>
</evidence>
<dbReference type="Proteomes" id="UP000002038">
    <property type="component" value="Unassembled WGS sequence"/>
</dbReference>
<proteinExistence type="predicted"/>
<feature type="compositionally biased region" description="Basic and acidic residues" evidence="1">
    <location>
        <begin position="285"/>
        <end position="296"/>
    </location>
</feature>
<dbReference type="GO" id="GO:0016071">
    <property type="term" value="P:mRNA metabolic process"/>
    <property type="evidence" value="ECO:0007669"/>
    <property type="project" value="UniProtKB-ARBA"/>
</dbReference>
<feature type="compositionally biased region" description="Polar residues" evidence="1">
    <location>
        <begin position="28"/>
        <end position="45"/>
    </location>
</feature>
<dbReference type="GeneID" id="8508593"/>
<feature type="compositionally biased region" description="Polar residues" evidence="1">
    <location>
        <begin position="369"/>
        <end position="397"/>
    </location>
</feature>
<feature type="compositionally biased region" description="Polar residues" evidence="1">
    <location>
        <begin position="269"/>
        <end position="278"/>
    </location>
</feature>
<protein>
    <recommendedName>
        <fullName evidence="4">Proteophosphoglycan 5</fullName>
    </recommendedName>
</protein>
<feature type="compositionally biased region" description="Polar residues" evidence="1">
    <location>
        <begin position="306"/>
        <end position="329"/>
    </location>
</feature>
<dbReference type="AlphaFoldDB" id="A0A179UZ10"/>
<dbReference type="VEuPathDB" id="FungiDB:BDBG_08549"/>
<name>A0A179UZ10_BLAGS</name>
<feature type="compositionally biased region" description="Basic residues" evidence="1">
    <location>
        <begin position="13"/>
        <end position="22"/>
    </location>
</feature>
<feature type="compositionally biased region" description="Pro residues" evidence="1">
    <location>
        <begin position="47"/>
        <end position="59"/>
    </location>
</feature>
<evidence type="ECO:0008006" key="4">
    <source>
        <dbReference type="Google" id="ProtNLM"/>
    </source>
</evidence>
<dbReference type="KEGG" id="bgh:BDBG_08549"/>
<evidence type="ECO:0000313" key="2">
    <source>
        <dbReference type="EMBL" id="OAT13326.1"/>
    </source>
</evidence>
<gene>
    <name evidence="2" type="ORF">BDBG_08549</name>
</gene>
<dbReference type="EMBL" id="GG657471">
    <property type="protein sequence ID" value="OAT13326.1"/>
    <property type="molecule type" value="Genomic_DNA"/>
</dbReference>
<reference evidence="3" key="1">
    <citation type="journal article" date="2015" name="PLoS Genet.">
        <title>The dynamic genome and transcriptome of the human fungal pathogen Blastomyces and close relative Emmonsia.</title>
        <authorList>
            <person name="Munoz J.F."/>
            <person name="Gauthier G.M."/>
            <person name="Desjardins C.A."/>
            <person name="Gallo J.E."/>
            <person name="Holder J."/>
            <person name="Sullivan T.D."/>
            <person name="Marty A.J."/>
            <person name="Carmen J.C."/>
            <person name="Chen Z."/>
            <person name="Ding L."/>
            <person name="Gujja S."/>
            <person name="Magrini V."/>
            <person name="Misas E."/>
            <person name="Mitreva M."/>
            <person name="Priest M."/>
            <person name="Saif S."/>
            <person name="Whiston E.A."/>
            <person name="Young S."/>
            <person name="Zeng Q."/>
            <person name="Goldman W.E."/>
            <person name="Mardis E.R."/>
            <person name="Taylor J.W."/>
            <person name="McEwen J.G."/>
            <person name="Clay O.K."/>
            <person name="Klein B.S."/>
            <person name="Cuomo C.A."/>
        </authorList>
    </citation>
    <scope>NUCLEOTIDE SEQUENCE [LARGE SCALE GENOMIC DNA]</scope>
    <source>
        <strain evidence="3">SLH14081</strain>
    </source>
</reference>
<feature type="region of interest" description="Disordered" evidence="1">
    <location>
        <begin position="1"/>
        <end position="453"/>
    </location>
</feature>
<sequence>MSTPTPTTPKGPRNPRRTRKNSKAGPPANTTFRDGSSTQNQNQNHSTPPPARLSPPSPSPGEALINTVSEGASQKKKGKPVKKNITQSSNPSPMTNGTTIGHGHSASQPNILSTLKDGTHYAGPTFHASPAPSALPIPTFFSKSVPDGGAALGSPEGGSQVIGPLDHTPTKPKTAVAPPQSTEEIPSPLEFLFKSAKGAKVTNRPTNSVTKSMKPSPSQPNLQSRPRSQAQEVTPGAIFPLELESPDNRRMAIGPSFATPYKDRINALRSASSPSKSNDAVPLDEDQRKAKTEALKDLLLNPRPQRPSSASPKVLNDSNLLGGSRSWTAGNAMPFARHASGPPTLVPSEEPKISPKGRSPGSGSIAHQYLSSVCNGTQASRTPSSNLRRELSSTSPTDRPPFSTEGNQSHLKRSQTYVNLTSPTPNRVHPHANPDVPSPRSGSTRTNPIDAKQMEADLRRILKLDSNH</sequence>
<feature type="compositionally biased region" description="Polar residues" evidence="1">
    <location>
        <begin position="203"/>
        <end position="232"/>
    </location>
</feature>
<organism evidence="2 3">
    <name type="scientific">Blastomyces gilchristii (strain SLH14081)</name>
    <name type="common">Blastomyces dermatitidis</name>
    <dbReference type="NCBI Taxonomy" id="559298"/>
    <lineage>
        <taxon>Eukaryota</taxon>
        <taxon>Fungi</taxon>
        <taxon>Dikarya</taxon>
        <taxon>Ascomycota</taxon>
        <taxon>Pezizomycotina</taxon>
        <taxon>Eurotiomycetes</taxon>
        <taxon>Eurotiomycetidae</taxon>
        <taxon>Onygenales</taxon>
        <taxon>Ajellomycetaceae</taxon>
        <taxon>Blastomyces</taxon>
    </lineage>
</organism>
<dbReference type="RefSeq" id="XP_002621177.1">
    <property type="nucleotide sequence ID" value="XM_002621131.2"/>
</dbReference>
<dbReference type="OrthoDB" id="2142961at2759"/>
<accession>A0A179UZ10</accession>